<reference evidence="4" key="1">
    <citation type="journal article" date="2019" name="Int. J. Syst. Evol. Microbiol.">
        <title>The Global Catalogue of Microorganisms (GCM) 10K type strain sequencing project: providing services to taxonomists for standard genome sequencing and annotation.</title>
        <authorList>
            <consortium name="The Broad Institute Genomics Platform"/>
            <consortium name="The Broad Institute Genome Sequencing Center for Infectious Disease"/>
            <person name="Wu L."/>
            <person name="Ma J."/>
        </authorList>
    </citation>
    <scope>NUCLEOTIDE SEQUENCE [LARGE SCALE GENOMIC DNA]</scope>
    <source>
        <strain evidence="4">KCTC 42644</strain>
    </source>
</reference>
<dbReference type="Pfam" id="PF14534">
    <property type="entry name" value="DUF4440"/>
    <property type="match status" value="1"/>
</dbReference>
<accession>A0ABV7XA50</accession>
<keyword evidence="1" id="KW-0732">Signal</keyword>
<evidence type="ECO:0000256" key="1">
    <source>
        <dbReference type="SAM" id="SignalP"/>
    </source>
</evidence>
<dbReference type="InterPro" id="IPR027843">
    <property type="entry name" value="DUF4440"/>
</dbReference>
<feature type="domain" description="DUF4440" evidence="2">
    <location>
        <begin position="26"/>
        <end position="137"/>
    </location>
</feature>
<keyword evidence="4" id="KW-1185">Reference proteome</keyword>
<dbReference type="SUPFAM" id="SSF54427">
    <property type="entry name" value="NTF2-like"/>
    <property type="match status" value="1"/>
</dbReference>
<feature type="chain" id="PRO_5046516546" evidence="1">
    <location>
        <begin position="20"/>
        <end position="157"/>
    </location>
</feature>
<evidence type="ECO:0000259" key="2">
    <source>
        <dbReference type="Pfam" id="PF14534"/>
    </source>
</evidence>
<dbReference type="Proteomes" id="UP001595615">
    <property type="component" value="Unassembled WGS sequence"/>
</dbReference>
<sequence length="157" mass="16605">MKLAIALAAAMMAAMPATAADPEAQIRARRAESNAAIAAHDAAAMRPHYLPDFTIMPGSSGAPSDLDAFLTRIGTTFADPTFVHYVRTPTKVTIGASGKRAAETGTWVGTWNKPDGTMRLSGVYQAMWLPTPDGWRLKNESFVSLACEGSAACATMD</sequence>
<dbReference type="InterPro" id="IPR032710">
    <property type="entry name" value="NTF2-like_dom_sf"/>
</dbReference>
<gene>
    <name evidence="3" type="ORF">ACFOMD_05985</name>
</gene>
<dbReference type="Gene3D" id="3.10.450.50">
    <property type="match status" value="1"/>
</dbReference>
<name>A0ABV7XA50_9SPHN</name>
<feature type="signal peptide" evidence="1">
    <location>
        <begin position="1"/>
        <end position="19"/>
    </location>
</feature>
<comment type="caution">
    <text evidence="3">The sequence shown here is derived from an EMBL/GenBank/DDBJ whole genome shotgun (WGS) entry which is preliminary data.</text>
</comment>
<organism evidence="3 4">
    <name type="scientific">Sphingoaurantiacus capsulatus</name>
    <dbReference type="NCBI Taxonomy" id="1771310"/>
    <lineage>
        <taxon>Bacteria</taxon>
        <taxon>Pseudomonadati</taxon>
        <taxon>Pseudomonadota</taxon>
        <taxon>Alphaproteobacteria</taxon>
        <taxon>Sphingomonadales</taxon>
        <taxon>Sphingosinicellaceae</taxon>
        <taxon>Sphingoaurantiacus</taxon>
    </lineage>
</organism>
<proteinExistence type="predicted"/>
<dbReference type="RefSeq" id="WP_380858353.1">
    <property type="nucleotide sequence ID" value="NZ_JBHRXV010000004.1"/>
</dbReference>
<protein>
    <submittedName>
        <fullName evidence="3">Nuclear transport factor 2 family protein</fullName>
    </submittedName>
</protein>
<dbReference type="EMBL" id="JBHRXV010000004">
    <property type="protein sequence ID" value="MFC3712108.1"/>
    <property type="molecule type" value="Genomic_DNA"/>
</dbReference>
<evidence type="ECO:0000313" key="3">
    <source>
        <dbReference type="EMBL" id="MFC3712108.1"/>
    </source>
</evidence>
<evidence type="ECO:0000313" key="4">
    <source>
        <dbReference type="Proteomes" id="UP001595615"/>
    </source>
</evidence>